<sequence length="105" mass="11483">MGTDKRCASRLLPARKGSPVAAAENRCSSTEYPLPPKMPTTPSHSVLHKESEALRTMWSDKGQSESVGARNEDLAHVDQKQARPNVCSSDEMRNEGTKLCPIFGD</sequence>
<name>A0A016W9Y7_9BILA</name>
<dbReference type="EMBL" id="JARK01000471">
    <property type="protein sequence ID" value="EYC36644.1"/>
    <property type="molecule type" value="Genomic_DNA"/>
</dbReference>
<reference evidence="3" key="1">
    <citation type="journal article" date="2015" name="Nat. Genet.">
        <title>The genome and transcriptome of the zoonotic hookworm Ancylostoma ceylanicum identify infection-specific gene families.</title>
        <authorList>
            <person name="Schwarz E.M."/>
            <person name="Hu Y."/>
            <person name="Antoshechkin I."/>
            <person name="Miller M.M."/>
            <person name="Sternberg P.W."/>
            <person name="Aroian R.V."/>
        </authorList>
    </citation>
    <scope>NUCLEOTIDE SEQUENCE</scope>
    <source>
        <strain evidence="3">HY135</strain>
    </source>
</reference>
<keyword evidence="3" id="KW-1185">Reference proteome</keyword>
<gene>
    <name evidence="2" type="primary">Acey_s0871.g2797</name>
    <name evidence="2" type="ORF">Y032_0871g2797</name>
</gene>
<proteinExistence type="predicted"/>
<protein>
    <submittedName>
        <fullName evidence="2">Uncharacterized protein</fullName>
    </submittedName>
</protein>
<feature type="region of interest" description="Disordered" evidence="1">
    <location>
        <begin position="60"/>
        <end position="92"/>
    </location>
</feature>
<comment type="caution">
    <text evidence="2">The sequence shown here is derived from an EMBL/GenBank/DDBJ whole genome shotgun (WGS) entry which is preliminary data.</text>
</comment>
<feature type="compositionally biased region" description="Basic and acidic residues" evidence="1">
    <location>
        <begin position="70"/>
        <end position="81"/>
    </location>
</feature>
<evidence type="ECO:0000256" key="1">
    <source>
        <dbReference type="SAM" id="MobiDB-lite"/>
    </source>
</evidence>
<feature type="region of interest" description="Disordered" evidence="1">
    <location>
        <begin position="1"/>
        <end position="46"/>
    </location>
</feature>
<organism evidence="2 3">
    <name type="scientific">Ancylostoma ceylanicum</name>
    <dbReference type="NCBI Taxonomy" id="53326"/>
    <lineage>
        <taxon>Eukaryota</taxon>
        <taxon>Metazoa</taxon>
        <taxon>Ecdysozoa</taxon>
        <taxon>Nematoda</taxon>
        <taxon>Chromadorea</taxon>
        <taxon>Rhabditida</taxon>
        <taxon>Rhabditina</taxon>
        <taxon>Rhabditomorpha</taxon>
        <taxon>Strongyloidea</taxon>
        <taxon>Ancylostomatidae</taxon>
        <taxon>Ancylostomatinae</taxon>
        <taxon>Ancylostoma</taxon>
    </lineage>
</organism>
<evidence type="ECO:0000313" key="3">
    <source>
        <dbReference type="Proteomes" id="UP000024635"/>
    </source>
</evidence>
<evidence type="ECO:0000313" key="2">
    <source>
        <dbReference type="EMBL" id="EYC36644.1"/>
    </source>
</evidence>
<accession>A0A016W9Y7</accession>
<dbReference type="AlphaFoldDB" id="A0A016W9Y7"/>
<dbReference type="Proteomes" id="UP000024635">
    <property type="component" value="Unassembled WGS sequence"/>
</dbReference>